<dbReference type="AlphaFoldDB" id="A0A317YK96"/>
<evidence type="ECO:0000313" key="4">
    <source>
        <dbReference type="Proteomes" id="UP000246800"/>
    </source>
</evidence>
<dbReference type="Gene3D" id="3.20.20.70">
    <property type="entry name" value="Aldolase class I"/>
    <property type="match status" value="1"/>
</dbReference>
<reference evidence="3 4" key="1">
    <citation type="journal article" date="2018" name="Vet. Microbiol.">
        <title>Clonal diversity and geographic distribution of methicillin-resistant Staphylococcus pseudintermedius from Australian animals: Discovery of novel sequence types.</title>
        <authorList>
            <person name="Worthing K.A."/>
            <person name="Abraham S."/>
            <person name="Coombs G.W."/>
            <person name="Pang S."/>
            <person name="Saputra S."/>
            <person name="Jordan D."/>
            <person name="Trott D.J."/>
            <person name="Norris J.M."/>
        </authorList>
    </citation>
    <scope>NUCLEOTIDE SEQUENCE [LARGE SCALE GENOMIC DNA]</scope>
    <source>
        <strain evidence="3 4">ST525 1</strain>
    </source>
</reference>
<dbReference type="PANTHER" id="PTHR11749">
    <property type="entry name" value="RIBULOSE-5-PHOSPHATE-3-EPIMERASE"/>
    <property type="match status" value="1"/>
</dbReference>
<sequence>YASLLSVDFLDLQHELKRLEEAGVDGVHFDVMDGQFVPNISIGLPILDAVRKGTTLPIDVHLMIENPEKYIASFAEHGADMISIHVESTPHIHRAI</sequence>
<dbReference type="InterPro" id="IPR013785">
    <property type="entry name" value="Aldolase_TIM"/>
</dbReference>
<dbReference type="GO" id="GO:0016857">
    <property type="term" value="F:racemase and epimerase activity, acting on carbohydrates and derivatives"/>
    <property type="evidence" value="ECO:0007669"/>
    <property type="project" value="InterPro"/>
</dbReference>
<evidence type="ECO:0000256" key="2">
    <source>
        <dbReference type="ARBA" id="ARBA00023235"/>
    </source>
</evidence>
<keyword evidence="1" id="KW-0479">Metal-binding</keyword>
<feature type="non-terminal residue" evidence="3">
    <location>
        <position position="1"/>
    </location>
</feature>
<evidence type="ECO:0000313" key="3">
    <source>
        <dbReference type="EMBL" id="PWZ64111.1"/>
    </source>
</evidence>
<keyword evidence="2" id="KW-0413">Isomerase</keyword>
<dbReference type="Pfam" id="PF00834">
    <property type="entry name" value="Ribul_P_3_epim"/>
    <property type="match status" value="1"/>
</dbReference>
<dbReference type="GO" id="GO:0005975">
    <property type="term" value="P:carbohydrate metabolic process"/>
    <property type="evidence" value="ECO:0007669"/>
    <property type="project" value="InterPro"/>
</dbReference>
<accession>A0A317YK96</accession>
<dbReference type="InterPro" id="IPR000056">
    <property type="entry name" value="Ribul_P_3_epim-like"/>
</dbReference>
<name>A0A317YK96_STAPS</name>
<dbReference type="PROSITE" id="PS01085">
    <property type="entry name" value="RIBUL_P_3_EPIMER_1"/>
    <property type="match status" value="1"/>
</dbReference>
<dbReference type="Proteomes" id="UP000246800">
    <property type="component" value="Unassembled WGS sequence"/>
</dbReference>
<comment type="caution">
    <text evidence="3">The sequence shown here is derived from an EMBL/GenBank/DDBJ whole genome shotgun (WGS) entry which is preliminary data.</text>
</comment>
<organism evidence="3 4">
    <name type="scientific">Staphylococcus pseudintermedius</name>
    <dbReference type="NCBI Taxonomy" id="283734"/>
    <lineage>
        <taxon>Bacteria</taxon>
        <taxon>Bacillati</taxon>
        <taxon>Bacillota</taxon>
        <taxon>Bacilli</taxon>
        <taxon>Bacillales</taxon>
        <taxon>Staphylococcaceae</taxon>
        <taxon>Staphylococcus</taxon>
        <taxon>Staphylococcus intermedius group</taxon>
    </lineage>
</organism>
<feature type="non-terminal residue" evidence="3">
    <location>
        <position position="96"/>
    </location>
</feature>
<dbReference type="SUPFAM" id="SSF51366">
    <property type="entry name" value="Ribulose-phoshate binding barrel"/>
    <property type="match status" value="1"/>
</dbReference>
<gene>
    <name evidence="3" type="ORF">DD902_17660</name>
</gene>
<dbReference type="GO" id="GO:0046872">
    <property type="term" value="F:metal ion binding"/>
    <property type="evidence" value="ECO:0007669"/>
    <property type="project" value="UniProtKB-KW"/>
</dbReference>
<evidence type="ECO:0000256" key="1">
    <source>
        <dbReference type="ARBA" id="ARBA00022723"/>
    </source>
</evidence>
<dbReference type="InterPro" id="IPR011060">
    <property type="entry name" value="RibuloseP-bd_barrel"/>
</dbReference>
<dbReference type="RefSeq" id="WP_369333290.1">
    <property type="nucleotide sequence ID" value="NZ_QEIT01001082.1"/>
</dbReference>
<dbReference type="EMBL" id="QEIT01001082">
    <property type="protein sequence ID" value="PWZ64111.1"/>
    <property type="molecule type" value="Genomic_DNA"/>
</dbReference>
<protein>
    <submittedName>
        <fullName evidence="3">Ribulose-phosphate 3-epimerase</fullName>
    </submittedName>
</protein>
<proteinExistence type="predicted"/>